<keyword evidence="2" id="KW-1185">Reference proteome</keyword>
<protein>
    <submittedName>
        <fullName evidence="1">Uncharacterized protein</fullName>
    </submittedName>
</protein>
<evidence type="ECO:0000313" key="2">
    <source>
        <dbReference type="Proteomes" id="UP000634136"/>
    </source>
</evidence>
<dbReference type="EMBL" id="JAAIUW010000012">
    <property type="protein sequence ID" value="KAF7807142.1"/>
    <property type="molecule type" value="Genomic_DNA"/>
</dbReference>
<dbReference type="Proteomes" id="UP000634136">
    <property type="component" value="Unassembled WGS sequence"/>
</dbReference>
<name>A0A834W2Q4_9FABA</name>
<proteinExistence type="predicted"/>
<organism evidence="1 2">
    <name type="scientific">Senna tora</name>
    <dbReference type="NCBI Taxonomy" id="362788"/>
    <lineage>
        <taxon>Eukaryota</taxon>
        <taxon>Viridiplantae</taxon>
        <taxon>Streptophyta</taxon>
        <taxon>Embryophyta</taxon>
        <taxon>Tracheophyta</taxon>
        <taxon>Spermatophyta</taxon>
        <taxon>Magnoliopsida</taxon>
        <taxon>eudicotyledons</taxon>
        <taxon>Gunneridae</taxon>
        <taxon>Pentapetalae</taxon>
        <taxon>rosids</taxon>
        <taxon>fabids</taxon>
        <taxon>Fabales</taxon>
        <taxon>Fabaceae</taxon>
        <taxon>Caesalpinioideae</taxon>
        <taxon>Cassia clade</taxon>
        <taxon>Senna</taxon>
    </lineage>
</organism>
<evidence type="ECO:0000313" key="1">
    <source>
        <dbReference type="EMBL" id="KAF7807142.1"/>
    </source>
</evidence>
<comment type="caution">
    <text evidence="1">The sequence shown here is derived from an EMBL/GenBank/DDBJ whole genome shotgun (WGS) entry which is preliminary data.</text>
</comment>
<sequence length="22" mass="2425">MAHGMCNVHHLHAATCATFMQL</sequence>
<dbReference type="AlphaFoldDB" id="A0A834W2Q4"/>
<reference evidence="1" key="1">
    <citation type="submission" date="2020-09" db="EMBL/GenBank/DDBJ databases">
        <title>Genome-Enabled Discovery of Anthraquinone Biosynthesis in Senna tora.</title>
        <authorList>
            <person name="Kang S.-H."/>
            <person name="Pandey R.P."/>
            <person name="Lee C.-M."/>
            <person name="Sim J.-S."/>
            <person name="Jeong J.-T."/>
            <person name="Choi B.-S."/>
            <person name="Jung M."/>
            <person name="Ginzburg D."/>
            <person name="Zhao K."/>
            <person name="Won S.Y."/>
            <person name="Oh T.-J."/>
            <person name="Yu Y."/>
            <person name="Kim N.-H."/>
            <person name="Lee O.R."/>
            <person name="Lee T.-H."/>
            <person name="Bashyal P."/>
            <person name="Kim T.-S."/>
            <person name="Lee W.-H."/>
            <person name="Kawkins C."/>
            <person name="Kim C.-K."/>
            <person name="Kim J.S."/>
            <person name="Ahn B.O."/>
            <person name="Rhee S.Y."/>
            <person name="Sohng J.K."/>
        </authorList>
    </citation>
    <scope>NUCLEOTIDE SEQUENCE</scope>
    <source>
        <tissue evidence="1">Leaf</tissue>
    </source>
</reference>
<gene>
    <name evidence="1" type="ORF">G2W53_039303</name>
</gene>
<accession>A0A834W2Q4</accession>